<gene>
    <name evidence="12" type="ORF">H9657_16780</name>
</gene>
<dbReference type="InterPro" id="IPR051793">
    <property type="entry name" value="NADH:flavin_oxidoreductase"/>
</dbReference>
<dbReference type="InterPro" id="IPR036188">
    <property type="entry name" value="FAD/NAD-bd_sf"/>
</dbReference>
<evidence type="ECO:0000256" key="3">
    <source>
        <dbReference type="ARBA" id="ARBA00011048"/>
    </source>
</evidence>
<evidence type="ECO:0000256" key="4">
    <source>
        <dbReference type="ARBA" id="ARBA00022630"/>
    </source>
</evidence>
<evidence type="ECO:0000256" key="6">
    <source>
        <dbReference type="ARBA" id="ARBA00022723"/>
    </source>
</evidence>
<comment type="cofactor">
    <cofactor evidence="1">
        <name>FMN</name>
        <dbReference type="ChEBI" id="CHEBI:58210"/>
    </cofactor>
</comment>
<accession>A0ABR8QHX1</accession>
<dbReference type="InterPro" id="IPR001155">
    <property type="entry name" value="OxRdtase_FMN_N"/>
</dbReference>
<dbReference type="RefSeq" id="WP_191784576.1">
    <property type="nucleotide sequence ID" value="NZ_JACSQV010000017.1"/>
</dbReference>
<feature type="domain" description="FAD/NAD(P)-binding" evidence="11">
    <location>
        <begin position="385"/>
        <end position="605"/>
    </location>
</feature>
<evidence type="ECO:0000313" key="12">
    <source>
        <dbReference type="EMBL" id="MBD7919929.1"/>
    </source>
</evidence>
<evidence type="ECO:0000313" key="13">
    <source>
        <dbReference type="Proteomes" id="UP000604241"/>
    </source>
</evidence>
<keyword evidence="9" id="KW-0411">Iron-sulfur</keyword>
<reference evidence="12 13" key="1">
    <citation type="submission" date="2020-08" db="EMBL/GenBank/DDBJ databases">
        <title>A Genomic Blueprint of the Chicken Gut Microbiome.</title>
        <authorList>
            <person name="Gilroy R."/>
            <person name="Ravi A."/>
            <person name="Getino M."/>
            <person name="Pursley I."/>
            <person name="Horton D.L."/>
            <person name="Alikhan N.-F."/>
            <person name="Baker D."/>
            <person name="Gharbi K."/>
            <person name="Hall N."/>
            <person name="Watson M."/>
            <person name="Adriaenssens E.M."/>
            <person name="Foster-Nyarko E."/>
            <person name="Jarju S."/>
            <person name="Secka A."/>
            <person name="Antonio M."/>
            <person name="Oren A."/>
            <person name="Chaudhuri R."/>
            <person name="La Ragione R.M."/>
            <person name="Hildebrand F."/>
            <person name="Pallen M.J."/>
        </authorList>
    </citation>
    <scope>NUCLEOTIDE SEQUENCE [LARGE SCALE GENOMIC DNA]</scope>
    <source>
        <strain evidence="12 13">Sa3CUA2</strain>
    </source>
</reference>
<evidence type="ECO:0000256" key="8">
    <source>
        <dbReference type="ARBA" id="ARBA00023004"/>
    </source>
</evidence>
<evidence type="ECO:0000256" key="2">
    <source>
        <dbReference type="ARBA" id="ARBA00001966"/>
    </source>
</evidence>
<dbReference type="Pfam" id="PF00724">
    <property type="entry name" value="Oxidored_FMN"/>
    <property type="match status" value="1"/>
</dbReference>
<keyword evidence="5" id="KW-0288">FMN</keyword>
<dbReference type="Gene3D" id="3.40.50.720">
    <property type="entry name" value="NAD(P)-binding Rossmann-like Domain"/>
    <property type="match status" value="1"/>
</dbReference>
<comment type="cofactor">
    <cofactor evidence="2">
        <name>[4Fe-4S] cluster</name>
        <dbReference type="ChEBI" id="CHEBI:49883"/>
    </cofactor>
</comment>
<dbReference type="PANTHER" id="PTHR42917:SF2">
    <property type="entry name" value="2,4-DIENOYL-COA REDUCTASE [(2E)-ENOYL-COA-PRODUCING]"/>
    <property type="match status" value="1"/>
</dbReference>
<dbReference type="Gene3D" id="3.20.20.70">
    <property type="entry name" value="Aldolase class I"/>
    <property type="match status" value="1"/>
</dbReference>
<keyword evidence="4" id="KW-0285">Flavoprotein</keyword>
<dbReference type="EMBL" id="JACSQV010000017">
    <property type="protein sequence ID" value="MBD7919929.1"/>
    <property type="molecule type" value="Genomic_DNA"/>
</dbReference>
<keyword evidence="7" id="KW-0560">Oxidoreductase</keyword>
<organism evidence="12 13">
    <name type="scientific">Cellulomonas avistercoris</name>
    <dbReference type="NCBI Taxonomy" id="2762242"/>
    <lineage>
        <taxon>Bacteria</taxon>
        <taxon>Bacillati</taxon>
        <taxon>Actinomycetota</taxon>
        <taxon>Actinomycetes</taxon>
        <taxon>Micrococcales</taxon>
        <taxon>Cellulomonadaceae</taxon>
        <taxon>Cellulomonas</taxon>
    </lineage>
</organism>
<dbReference type="Proteomes" id="UP000604241">
    <property type="component" value="Unassembled WGS sequence"/>
</dbReference>
<dbReference type="PRINTS" id="PR00368">
    <property type="entry name" value="FADPNR"/>
</dbReference>
<dbReference type="PANTHER" id="PTHR42917">
    <property type="entry name" value="2,4-DIENOYL-COA REDUCTASE"/>
    <property type="match status" value="1"/>
</dbReference>
<dbReference type="InterPro" id="IPR013785">
    <property type="entry name" value="Aldolase_TIM"/>
</dbReference>
<dbReference type="InterPro" id="IPR023753">
    <property type="entry name" value="FAD/NAD-binding_dom"/>
</dbReference>
<dbReference type="Pfam" id="PF07992">
    <property type="entry name" value="Pyr_redox_2"/>
    <property type="match status" value="1"/>
</dbReference>
<comment type="similarity">
    <text evidence="3">In the N-terminal section; belongs to the NADH:flavin oxidoreductase/NADH oxidase family.</text>
</comment>
<evidence type="ECO:0000256" key="5">
    <source>
        <dbReference type="ARBA" id="ARBA00022643"/>
    </source>
</evidence>
<sequence>MTRHPRMMEPARWGSLQLPNRTFMPPMGTHTANADGTISPAGVAYLVARARGGVGLLITESIQTQDVYDLPTGSTISLTHDRHVAPLRDAVAEVHRAGGLISANLTPGLGRIMPAGPDGGAPYSASDCPTLMDPSVRCRALSTEQVEDVLDRFRAATRRALECGFDAIDLHGHTGYLTDQFLSAAWNTRTDRFGGDVRGRATFATEMIRIVREEGGADFPLSMRISVRQGFPGGRTPEEARELAVVLQDAGLDVLLVDAGSYEAIDYSFPSYYMGDGVYLPDAEVVKPVLRIPVAVNGNLTPDLAEQTLADGTADFVGFGRMVIADPDLVRKVAEGRPEQVRPCIRCNEMCIGHVVAGKALGCSVNPEAAQEATRVLLPTPVVRKVTVVGGGPAGLEAARVAAERGHTVDLYERGTRLGGVLEPAATPEFKRELHRMVDWWEVEMARLGVRVHLDHEVAADAAEVTGADAVVVATGSTPWAPPVPGADGLTAVQVLDFHRGAHVGPRVVVCGGGLSGADAALELALDGHDVTIVEAAPQIAADMVVHNRVALLRRLAEVGARVLTGHRVTQIGDDAVVCEGPDGPVELAADTALLAFGVRPDRALPDALADGPATYVVGDCVQPSKVGDAVHAGYAAGAAV</sequence>
<protein>
    <submittedName>
        <fullName evidence="12">FAD-dependent oxidoreductase</fullName>
    </submittedName>
</protein>
<dbReference type="Gene3D" id="3.50.50.60">
    <property type="entry name" value="FAD/NAD(P)-binding domain"/>
    <property type="match status" value="1"/>
</dbReference>
<dbReference type="SUPFAM" id="SSF51905">
    <property type="entry name" value="FAD/NAD(P)-binding domain"/>
    <property type="match status" value="1"/>
</dbReference>
<comment type="caution">
    <text evidence="12">The sequence shown here is derived from an EMBL/GenBank/DDBJ whole genome shotgun (WGS) entry which is preliminary data.</text>
</comment>
<evidence type="ECO:0000256" key="1">
    <source>
        <dbReference type="ARBA" id="ARBA00001917"/>
    </source>
</evidence>
<dbReference type="CDD" id="cd02803">
    <property type="entry name" value="OYE_like_FMN_family"/>
    <property type="match status" value="1"/>
</dbReference>
<evidence type="ECO:0000259" key="11">
    <source>
        <dbReference type="Pfam" id="PF07992"/>
    </source>
</evidence>
<evidence type="ECO:0000256" key="9">
    <source>
        <dbReference type="ARBA" id="ARBA00023014"/>
    </source>
</evidence>
<evidence type="ECO:0000259" key="10">
    <source>
        <dbReference type="Pfam" id="PF00724"/>
    </source>
</evidence>
<keyword evidence="8" id="KW-0408">Iron</keyword>
<name>A0ABR8QHX1_9CELL</name>
<proteinExistence type="inferred from homology"/>
<keyword evidence="6" id="KW-0479">Metal-binding</keyword>
<dbReference type="SUPFAM" id="SSF51395">
    <property type="entry name" value="FMN-linked oxidoreductases"/>
    <property type="match status" value="1"/>
</dbReference>
<dbReference type="PRINTS" id="PR00469">
    <property type="entry name" value="PNDRDTASEII"/>
</dbReference>
<feature type="domain" description="NADH:flavin oxidoreductase/NADH oxidase N-terminal" evidence="10">
    <location>
        <begin position="8"/>
        <end position="339"/>
    </location>
</feature>
<evidence type="ECO:0000256" key="7">
    <source>
        <dbReference type="ARBA" id="ARBA00023002"/>
    </source>
</evidence>
<keyword evidence="13" id="KW-1185">Reference proteome</keyword>